<evidence type="ECO:0000256" key="4">
    <source>
        <dbReference type="ARBA" id="ARBA00022989"/>
    </source>
</evidence>
<evidence type="ECO:0000256" key="7">
    <source>
        <dbReference type="SAM" id="Phobius"/>
    </source>
</evidence>
<evidence type="ECO:0000259" key="9">
    <source>
        <dbReference type="Pfam" id="PF12704"/>
    </source>
</evidence>
<comment type="caution">
    <text evidence="10">The sequence shown here is derived from an EMBL/GenBank/DDBJ whole genome shotgun (WGS) entry which is preliminary data.</text>
</comment>
<feature type="domain" description="ABC3 transporter permease C-terminal" evidence="8">
    <location>
        <begin position="728"/>
        <end position="844"/>
    </location>
</feature>
<feature type="transmembrane region" description="Helical" evidence="7">
    <location>
        <begin position="504"/>
        <end position="524"/>
    </location>
</feature>
<accession>A0ABU2XB04</accession>
<dbReference type="InterPro" id="IPR050250">
    <property type="entry name" value="Macrolide_Exporter_MacB"/>
</dbReference>
<protein>
    <submittedName>
        <fullName evidence="10">FtsX-like permease family protein</fullName>
    </submittedName>
</protein>
<evidence type="ECO:0000313" key="10">
    <source>
        <dbReference type="EMBL" id="MDT0543027.1"/>
    </source>
</evidence>
<reference evidence="10" key="1">
    <citation type="submission" date="2024-05" db="EMBL/GenBank/DDBJ databases">
        <title>30 novel species of actinomycetes from the DSMZ collection.</title>
        <authorList>
            <person name="Nouioui I."/>
        </authorList>
    </citation>
    <scope>NUCLEOTIDE SEQUENCE</scope>
    <source>
        <strain evidence="10">DSM 41529</strain>
    </source>
</reference>
<evidence type="ECO:0000256" key="2">
    <source>
        <dbReference type="ARBA" id="ARBA00022475"/>
    </source>
</evidence>
<feature type="transmembrane region" description="Helical" evidence="7">
    <location>
        <begin position="323"/>
        <end position="351"/>
    </location>
</feature>
<evidence type="ECO:0000256" key="1">
    <source>
        <dbReference type="ARBA" id="ARBA00004651"/>
    </source>
</evidence>
<feature type="transmembrane region" description="Helical" evidence="7">
    <location>
        <begin position="777"/>
        <end position="798"/>
    </location>
</feature>
<feature type="domain" description="ABC3 transporter permease C-terminal" evidence="8">
    <location>
        <begin position="279"/>
        <end position="399"/>
    </location>
</feature>
<evidence type="ECO:0000313" key="11">
    <source>
        <dbReference type="Proteomes" id="UP001180754"/>
    </source>
</evidence>
<feature type="domain" description="MacB-like periplasmic core" evidence="9">
    <location>
        <begin position="500"/>
        <end position="693"/>
    </location>
</feature>
<dbReference type="InterPro" id="IPR003838">
    <property type="entry name" value="ABC3_permease_C"/>
</dbReference>
<feature type="transmembrane region" description="Helical" evidence="7">
    <location>
        <begin position="448"/>
        <end position="466"/>
    </location>
</feature>
<dbReference type="PANTHER" id="PTHR30572:SF4">
    <property type="entry name" value="ABC TRANSPORTER PERMEASE YTRF"/>
    <property type="match status" value="1"/>
</dbReference>
<feature type="domain" description="MacB-like periplasmic core" evidence="9">
    <location>
        <begin position="17"/>
        <end position="240"/>
    </location>
</feature>
<keyword evidence="5 7" id="KW-0472">Membrane</keyword>
<keyword evidence="3 7" id="KW-0812">Transmembrane</keyword>
<feature type="transmembrane region" description="Helical" evidence="7">
    <location>
        <begin position="272"/>
        <end position="300"/>
    </location>
</feature>
<feature type="transmembrane region" description="Helical" evidence="7">
    <location>
        <begin position="818"/>
        <end position="837"/>
    </location>
</feature>
<feature type="transmembrane region" description="Helical" evidence="7">
    <location>
        <begin position="724"/>
        <end position="749"/>
    </location>
</feature>
<keyword evidence="2" id="KW-1003">Cell membrane</keyword>
<keyword evidence="4 7" id="KW-1133">Transmembrane helix</keyword>
<comment type="similarity">
    <text evidence="6">Belongs to the ABC-4 integral membrane protein family.</text>
</comment>
<dbReference type="PANTHER" id="PTHR30572">
    <property type="entry name" value="MEMBRANE COMPONENT OF TRANSPORTER-RELATED"/>
    <property type="match status" value="1"/>
</dbReference>
<organism evidence="10 11">
    <name type="scientific">Streptomyces lonegramiae</name>
    <dbReference type="NCBI Taxonomy" id="3075524"/>
    <lineage>
        <taxon>Bacteria</taxon>
        <taxon>Bacillati</taxon>
        <taxon>Actinomycetota</taxon>
        <taxon>Actinomycetes</taxon>
        <taxon>Kitasatosporales</taxon>
        <taxon>Streptomycetaceae</taxon>
        <taxon>Streptomyces</taxon>
    </lineage>
</organism>
<dbReference type="EMBL" id="JAVRFD010000004">
    <property type="protein sequence ID" value="MDT0543027.1"/>
    <property type="molecule type" value="Genomic_DNA"/>
</dbReference>
<gene>
    <name evidence="10" type="ORF">RND15_09870</name>
</gene>
<evidence type="ECO:0000256" key="3">
    <source>
        <dbReference type="ARBA" id="ARBA00022692"/>
    </source>
</evidence>
<evidence type="ECO:0000256" key="5">
    <source>
        <dbReference type="ARBA" id="ARBA00023136"/>
    </source>
</evidence>
<dbReference type="RefSeq" id="WP_311723403.1">
    <property type="nucleotide sequence ID" value="NZ_JAVRFD010000004.1"/>
</dbReference>
<comment type="subcellular location">
    <subcellularLocation>
        <location evidence="1">Cell membrane</location>
        <topology evidence="1">Multi-pass membrane protein</topology>
    </subcellularLocation>
</comment>
<dbReference type="Pfam" id="PF12704">
    <property type="entry name" value="MacB_PCD"/>
    <property type="match status" value="2"/>
</dbReference>
<keyword evidence="11" id="KW-1185">Reference proteome</keyword>
<evidence type="ECO:0000256" key="6">
    <source>
        <dbReference type="ARBA" id="ARBA00038076"/>
    </source>
</evidence>
<sequence>MFRTALRNVLAYRGRLLMTTLAVLLGTGFMTGTMIFSDSIHQAANNSRSKDFTGISVQVADDTAGLPSSARQNSTKSSARLTEATVRRIAALPGVAGTRAVVSGTAAIADKNGNMIGDIMRSTGANFVPDAAGNDARYPMLQGRGPHTATEVALDRGTVEKAGYRLGDTVRIAANGPAISVTLTGVFSSDAPAVRSGNPLALLDTQGARRVLSLAPDQYSSIDVTAAPGTSETALLHAVTPLVPGGNQFRAETGAQLAAQQAEMLAQSGRSLATMLTTAAGISLFIGIFLIANTFTMLVAQRTRQLALLRAIGAGRSQVTRSVLIEALLVGLSGSAAGLLLGIGIGAGLAAGVKSLDADLPRAGVVITPTTVLITLLVGTLVTVLSAALPALRACRIPPVAALSSGEQPATHRSLFLRNVLGSLTTAGGLGLVLLGSTERGATARLPLMVGALLAVLGVVQLLPLLSRPVIALARPPLARLCGTPGSLAALNAIRNPRRTASTAAALTIGLTLVTAMTVIGASVSDAIDRAVTNEMAADYAVTTLTGTLDPSIATSVAQAPGVVASSPVTDVEWRIAGVRTEAKGLDADSADQLVRPSMSQGAATALKRGQILVDSDFAGRHGLAVGSTVTVAAPRGTGARLTVGGVFAPSRMLAPVLLPGGVVAAHQPYAPAQQILVKGANGATPAFKQALKDATGKSPVIEVENKQDLRDGFDRTITFALNLLYALLGMSLLVAALGVVNTLALAVFERRRELGLLRAIGLDRGGVKRMVRLESVLISVFGAAIGMAFGVFLAWAAGTTMTVTLPELRTVLPYPKLLLMLLAAVLVGLAAAQWPARRAARLDVLDSITAD</sequence>
<dbReference type="Pfam" id="PF02687">
    <property type="entry name" value="FtsX"/>
    <property type="match status" value="2"/>
</dbReference>
<feature type="transmembrane region" description="Helical" evidence="7">
    <location>
        <begin position="415"/>
        <end position="436"/>
    </location>
</feature>
<evidence type="ECO:0000259" key="8">
    <source>
        <dbReference type="Pfam" id="PF02687"/>
    </source>
</evidence>
<dbReference type="InterPro" id="IPR025857">
    <property type="entry name" value="MacB_PCD"/>
</dbReference>
<dbReference type="Proteomes" id="UP001180754">
    <property type="component" value="Unassembled WGS sequence"/>
</dbReference>
<feature type="transmembrane region" description="Helical" evidence="7">
    <location>
        <begin position="371"/>
        <end position="394"/>
    </location>
</feature>
<name>A0ABU2XB04_9ACTN</name>
<proteinExistence type="inferred from homology"/>